<dbReference type="GeneID" id="5010706"/>
<evidence type="ECO:0000256" key="1">
    <source>
        <dbReference type="SAM" id="MobiDB-lite"/>
    </source>
</evidence>
<feature type="compositionally biased region" description="Polar residues" evidence="1">
    <location>
        <begin position="1"/>
        <end position="15"/>
    </location>
</feature>
<gene>
    <name evidence="2" type="ORF">GSPATT00028559001</name>
</gene>
<dbReference type="HOGENOM" id="CLU_1597617_0_0_1"/>
<keyword evidence="3" id="KW-1185">Reference proteome</keyword>
<dbReference type="Proteomes" id="UP000000600">
    <property type="component" value="Unassembled WGS sequence"/>
</dbReference>
<dbReference type="InParanoid" id="A0BG57"/>
<dbReference type="AlphaFoldDB" id="A0BG57"/>
<evidence type="ECO:0000313" key="2">
    <source>
        <dbReference type="EMBL" id="CAK57524.1"/>
    </source>
</evidence>
<dbReference type="KEGG" id="ptm:GSPATT00028559001"/>
<dbReference type="OrthoDB" id="300257at2759"/>
<proteinExistence type="predicted"/>
<evidence type="ECO:0000313" key="3">
    <source>
        <dbReference type="Proteomes" id="UP000000600"/>
    </source>
</evidence>
<dbReference type="EMBL" id="CT867992">
    <property type="protein sequence ID" value="CAK57524.1"/>
    <property type="molecule type" value="Genomic_DNA"/>
</dbReference>
<dbReference type="RefSeq" id="XP_001424922.1">
    <property type="nucleotide sequence ID" value="XM_001424885.1"/>
</dbReference>
<feature type="region of interest" description="Disordered" evidence="1">
    <location>
        <begin position="1"/>
        <end position="28"/>
    </location>
</feature>
<name>A0BG57_PARTE</name>
<organism evidence="2 3">
    <name type="scientific">Paramecium tetraurelia</name>
    <dbReference type="NCBI Taxonomy" id="5888"/>
    <lineage>
        <taxon>Eukaryota</taxon>
        <taxon>Sar</taxon>
        <taxon>Alveolata</taxon>
        <taxon>Ciliophora</taxon>
        <taxon>Intramacronucleata</taxon>
        <taxon>Oligohymenophorea</taxon>
        <taxon>Peniculida</taxon>
        <taxon>Parameciidae</taxon>
        <taxon>Paramecium</taxon>
    </lineage>
</organism>
<reference evidence="2 3" key="1">
    <citation type="journal article" date="2006" name="Nature">
        <title>Global trends of whole-genome duplications revealed by the ciliate Paramecium tetraurelia.</title>
        <authorList>
            <consortium name="Genoscope"/>
            <person name="Aury J.-M."/>
            <person name="Jaillon O."/>
            <person name="Duret L."/>
            <person name="Noel B."/>
            <person name="Jubin C."/>
            <person name="Porcel B.M."/>
            <person name="Segurens B."/>
            <person name="Daubin V."/>
            <person name="Anthouard V."/>
            <person name="Aiach N."/>
            <person name="Arnaiz O."/>
            <person name="Billaut A."/>
            <person name="Beisson J."/>
            <person name="Blanc I."/>
            <person name="Bouhouche K."/>
            <person name="Camara F."/>
            <person name="Duharcourt S."/>
            <person name="Guigo R."/>
            <person name="Gogendeau D."/>
            <person name="Katinka M."/>
            <person name="Keller A.-M."/>
            <person name="Kissmehl R."/>
            <person name="Klotz C."/>
            <person name="Koll F."/>
            <person name="Le Moue A."/>
            <person name="Lepere C."/>
            <person name="Malinsky S."/>
            <person name="Nowacki M."/>
            <person name="Nowak J.K."/>
            <person name="Plattner H."/>
            <person name="Poulain J."/>
            <person name="Ruiz F."/>
            <person name="Serrano V."/>
            <person name="Zagulski M."/>
            <person name="Dessen P."/>
            <person name="Betermier M."/>
            <person name="Weissenbach J."/>
            <person name="Scarpelli C."/>
            <person name="Schachter V."/>
            <person name="Sperling L."/>
            <person name="Meyer E."/>
            <person name="Cohen J."/>
            <person name="Wincker P."/>
        </authorList>
    </citation>
    <scope>NUCLEOTIDE SEQUENCE [LARGE SCALE GENOMIC DNA]</scope>
    <source>
        <strain evidence="2 3">Stock d4-2</strain>
    </source>
</reference>
<protein>
    <submittedName>
        <fullName evidence="2">Uncharacterized protein</fullName>
    </submittedName>
</protein>
<sequence length="168" mass="19868">MAIVTQSTDNSSTSPHGFVPQSKEKESDTFNLSWKALLRKKNQTKRPIFKTAPRLTESKKSKNVPKNVSKAIIQQILNKNVMNQITDQDEFLKFIIRHKKIQNLANLIKITRPHKVEKLNKLQKQFRQICWNFLKKEYIPYVFNSKIKNPEGHLKYRIQFMKVFAQQQ</sequence>
<dbReference type="OMA" id="HLKYRIQ"/>
<accession>A0BG57</accession>